<dbReference type="EMBL" id="LLXE01000361">
    <property type="protein sequence ID" value="KUM57481.1"/>
    <property type="molecule type" value="Genomic_DNA"/>
</dbReference>
<comment type="caution">
    <text evidence="2">The sequence shown here is derived from an EMBL/GenBank/DDBJ whole genome shotgun (WGS) entry which is preliminary data.</text>
</comment>
<sequence>MSLLVPYAGCPSIIVSWSFRSGQEGFDIYKYEYICFPCAFRLVSIFEFGPFFLFVLTCFLMISAREETWRYLSDGFPSLCFIFFICCCVFSFCIVFSSERSASTRLF</sequence>
<proteinExistence type="predicted"/>
<accession>A0A101MBE0</accession>
<keyword evidence="1" id="KW-1133">Transmembrane helix</keyword>
<organism evidence="2 3">
    <name type="scientific">Penicillium freii</name>
    <dbReference type="NCBI Taxonomy" id="48697"/>
    <lineage>
        <taxon>Eukaryota</taxon>
        <taxon>Fungi</taxon>
        <taxon>Dikarya</taxon>
        <taxon>Ascomycota</taxon>
        <taxon>Pezizomycotina</taxon>
        <taxon>Eurotiomycetes</taxon>
        <taxon>Eurotiomycetidae</taxon>
        <taxon>Eurotiales</taxon>
        <taxon>Aspergillaceae</taxon>
        <taxon>Penicillium</taxon>
    </lineage>
</organism>
<evidence type="ECO:0000313" key="2">
    <source>
        <dbReference type="EMBL" id="KUM57481.1"/>
    </source>
</evidence>
<evidence type="ECO:0000313" key="3">
    <source>
        <dbReference type="Proteomes" id="UP000055045"/>
    </source>
</evidence>
<name>A0A101MBE0_PENFR</name>
<dbReference type="Proteomes" id="UP000055045">
    <property type="component" value="Unassembled WGS sequence"/>
</dbReference>
<keyword evidence="1" id="KW-0812">Transmembrane</keyword>
<evidence type="ECO:0000256" key="1">
    <source>
        <dbReference type="SAM" id="Phobius"/>
    </source>
</evidence>
<gene>
    <name evidence="2" type="ORF">ACN42_g9705</name>
</gene>
<keyword evidence="1" id="KW-0472">Membrane</keyword>
<protein>
    <submittedName>
        <fullName evidence="2">Uncharacterized protein</fullName>
    </submittedName>
</protein>
<dbReference type="AlphaFoldDB" id="A0A101MBE0"/>
<feature type="transmembrane region" description="Helical" evidence="1">
    <location>
        <begin position="39"/>
        <end position="64"/>
    </location>
</feature>
<feature type="transmembrane region" description="Helical" evidence="1">
    <location>
        <begin position="76"/>
        <end position="97"/>
    </location>
</feature>
<reference evidence="2 3" key="1">
    <citation type="submission" date="2015-10" db="EMBL/GenBank/DDBJ databases">
        <title>Genome sequencing of Penicillium freii.</title>
        <authorList>
            <person name="Nguyen H.D."/>
            <person name="Visagie C.M."/>
            <person name="Seifert K.A."/>
        </authorList>
    </citation>
    <scope>NUCLEOTIDE SEQUENCE [LARGE SCALE GENOMIC DNA]</scope>
    <source>
        <strain evidence="2 3">DAOM 242723</strain>
    </source>
</reference>
<keyword evidence="3" id="KW-1185">Reference proteome</keyword>